<gene>
    <name evidence="1" type="ORF">I4F81_000293</name>
</gene>
<evidence type="ECO:0000313" key="2">
    <source>
        <dbReference type="Proteomes" id="UP000798662"/>
    </source>
</evidence>
<organism evidence="1 2">
    <name type="scientific">Pyropia yezoensis</name>
    <name type="common">Susabi-nori</name>
    <name type="synonym">Porphyra yezoensis</name>
    <dbReference type="NCBI Taxonomy" id="2788"/>
    <lineage>
        <taxon>Eukaryota</taxon>
        <taxon>Rhodophyta</taxon>
        <taxon>Bangiophyceae</taxon>
        <taxon>Bangiales</taxon>
        <taxon>Bangiaceae</taxon>
        <taxon>Pyropia</taxon>
    </lineage>
</organism>
<dbReference type="EMBL" id="CM020618">
    <property type="protein sequence ID" value="KAK1857678.1"/>
    <property type="molecule type" value="Genomic_DNA"/>
</dbReference>
<sequence>MEQVKESAPVETPLSPAKDDQVDAPVKNTVKAAAEGEATDAAAAAVGGTITGAVACLVVNDMPESLAFYVDVLGFKMFMGVDGDRQMTATDDAAVWPSIVFAYLTGTGVSETASDLMLATRNTEDAIGRAVGDGPLGKGVALYLKGPDPDVVAATLPPHVEVLAQPHTQWYGTREVTIADPNGYTVTVGKHTGEPCPVAGKGEGATDGKAK</sequence>
<protein>
    <submittedName>
        <fullName evidence="1">Uncharacterized protein</fullName>
    </submittedName>
</protein>
<accession>A0ACC3BIG3</accession>
<keyword evidence="2" id="KW-1185">Reference proteome</keyword>
<dbReference type="Proteomes" id="UP000798662">
    <property type="component" value="Chromosome 1"/>
</dbReference>
<reference evidence="1" key="1">
    <citation type="submission" date="2019-11" db="EMBL/GenBank/DDBJ databases">
        <title>Nori genome reveals adaptations in red seaweeds to the harsh intertidal environment.</title>
        <authorList>
            <person name="Wang D."/>
            <person name="Mao Y."/>
        </authorList>
    </citation>
    <scope>NUCLEOTIDE SEQUENCE</scope>
    <source>
        <tissue evidence="1">Gametophyte</tissue>
    </source>
</reference>
<evidence type="ECO:0000313" key="1">
    <source>
        <dbReference type="EMBL" id="KAK1857678.1"/>
    </source>
</evidence>
<proteinExistence type="predicted"/>
<name>A0ACC3BIG3_PYRYE</name>
<comment type="caution">
    <text evidence="1">The sequence shown here is derived from an EMBL/GenBank/DDBJ whole genome shotgun (WGS) entry which is preliminary data.</text>
</comment>